<reference evidence="2 3" key="1">
    <citation type="submission" date="2015-01" db="EMBL/GenBank/DDBJ databases">
        <title>Draft genome sequence of Pedobacter sp. NL19 isolated from sludge of an effluent treatment pond in an abandoned uranium mine.</title>
        <authorList>
            <person name="Santos T."/>
            <person name="Caetano T."/>
            <person name="Covas C."/>
            <person name="Cruz A."/>
            <person name="Mendo S."/>
        </authorList>
    </citation>
    <scope>NUCLEOTIDE SEQUENCE [LARGE SCALE GENOMIC DNA]</scope>
    <source>
        <strain evidence="2 3">NL19</strain>
    </source>
</reference>
<feature type="domain" description="DUF4142" evidence="1">
    <location>
        <begin position="55"/>
        <end position="153"/>
    </location>
</feature>
<dbReference type="STRING" id="1503925.TH53_04445"/>
<comment type="caution">
    <text evidence="2">The sequence shown here is derived from an EMBL/GenBank/DDBJ whole genome shotgun (WGS) entry which is preliminary data.</text>
</comment>
<dbReference type="Gene3D" id="1.20.1260.10">
    <property type="match status" value="1"/>
</dbReference>
<dbReference type="PANTHER" id="PTHR38593:SF1">
    <property type="entry name" value="BLR2558 PROTEIN"/>
    <property type="match status" value="1"/>
</dbReference>
<organism evidence="2 3">
    <name type="scientific">Pedobacter lusitanus</name>
    <dbReference type="NCBI Taxonomy" id="1503925"/>
    <lineage>
        <taxon>Bacteria</taxon>
        <taxon>Pseudomonadati</taxon>
        <taxon>Bacteroidota</taxon>
        <taxon>Sphingobacteriia</taxon>
        <taxon>Sphingobacteriales</taxon>
        <taxon>Sphingobacteriaceae</taxon>
        <taxon>Pedobacter</taxon>
    </lineage>
</organism>
<proteinExistence type="predicted"/>
<dbReference type="InterPro" id="IPR025419">
    <property type="entry name" value="DUF4142"/>
</dbReference>
<evidence type="ECO:0000259" key="1">
    <source>
        <dbReference type="Pfam" id="PF13628"/>
    </source>
</evidence>
<dbReference type="Pfam" id="PF13628">
    <property type="entry name" value="DUF4142"/>
    <property type="match status" value="1"/>
</dbReference>
<evidence type="ECO:0000313" key="3">
    <source>
        <dbReference type="Proteomes" id="UP000032049"/>
    </source>
</evidence>
<dbReference type="InterPro" id="IPR012347">
    <property type="entry name" value="Ferritin-like"/>
</dbReference>
<accession>A0A0D0GV39</accession>
<dbReference type="RefSeq" id="WP_041878765.1">
    <property type="nucleotide sequence ID" value="NZ_JXRA01000017.1"/>
</dbReference>
<dbReference type="EMBL" id="JXRA01000017">
    <property type="protein sequence ID" value="KIO78271.1"/>
    <property type="molecule type" value="Genomic_DNA"/>
</dbReference>
<gene>
    <name evidence="2" type="ORF">TH53_04445</name>
</gene>
<sequence length="158" mass="17237">MKITICYLTICAAVFVLYGCNSNKDSKDAADSVNRVKDRTLNVMARGTLGTDLPDANFATKTAARGLAEVELGKLVLTDSASTQLKDFAKIMISDYNKINKELAVIARKKNISLPLVPDDEDQKKIDELHHKAGEDFDDTYLEAVADAQKKSTSTHAG</sequence>
<keyword evidence="3" id="KW-1185">Reference proteome</keyword>
<name>A0A0D0GV39_9SPHI</name>
<dbReference type="OrthoDB" id="883203at2"/>
<protein>
    <recommendedName>
        <fullName evidence="1">DUF4142 domain-containing protein</fullName>
    </recommendedName>
</protein>
<dbReference type="Proteomes" id="UP000032049">
    <property type="component" value="Unassembled WGS sequence"/>
</dbReference>
<dbReference type="PANTHER" id="PTHR38593">
    <property type="entry name" value="BLR2558 PROTEIN"/>
    <property type="match status" value="1"/>
</dbReference>
<dbReference type="PROSITE" id="PS51257">
    <property type="entry name" value="PROKAR_LIPOPROTEIN"/>
    <property type="match status" value="1"/>
</dbReference>
<dbReference type="AlphaFoldDB" id="A0A0D0GV39"/>
<evidence type="ECO:0000313" key="2">
    <source>
        <dbReference type="EMBL" id="KIO78271.1"/>
    </source>
</evidence>